<dbReference type="EMBL" id="UINC01066250">
    <property type="protein sequence ID" value="SVB96752.1"/>
    <property type="molecule type" value="Genomic_DNA"/>
</dbReference>
<feature type="non-terminal residue" evidence="1">
    <location>
        <position position="115"/>
    </location>
</feature>
<sequence>MENLWTQSKADQLVEDYGKQGVSADIALRVYSSRLLGAVPELVLHGGGNVSVKTLEPNLLGDLEEVLCVKGSGWDMESIEPDGLPSVKLKPLRDSAQLQSLSDIDMVNLHRTSLM</sequence>
<proteinExistence type="predicted"/>
<reference evidence="1" key="1">
    <citation type="submission" date="2018-05" db="EMBL/GenBank/DDBJ databases">
        <authorList>
            <person name="Lanie J.A."/>
            <person name="Ng W.-L."/>
            <person name="Kazmierczak K.M."/>
            <person name="Andrzejewski T.M."/>
            <person name="Davidsen T.M."/>
            <person name="Wayne K.J."/>
            <person name="Tettelin H."/>
            <person name="Glass J.I."/>
            <person name="Rusch D."/>
            <person name="Podicherti R."/>
            <person name="Tsui H.-C.T."/>
            <person name="Winkler M.E."/>
        </authorList>
    </citation>
    <scope>NUCLEOTIDE SEQUENCE</scope>
</reference>
<organism evidence="1">
    <name type="scientific">marine metagenome</name>
    <dbReference type="NCBI Taxonomy" id="408172"/>
    <lineage>
        <taxon>unclassified sequences</taxon>
        <taxon>metagenomes</taxon>
        <taxon>ecological metagenomes</taxon>
    </lineage>
</organism>
<protein>
    <submittedName>
        <fullName evidence="1">Uncharacterized protein</fullName>
    </submittedName>
</protein>
<dbReference type="AlphaFoldDB" id="A0A382IBU5"/>
<dbReference type="Gene3D" id="3.40.225.10">
    <property type="entry name" value="Class II aldolase/adducin N-terminal domain"/>
    <property type="match status" value="1"/>
</dbReference>
<gene>
    <name evidence="1" type="ORF">METZ01_LOCUS249606</name>
</gene>
<accession>A0A382IBU5</accession>
<dbReference type="InterPro" id="IPR036409">
    <property type="entry name" value="Aldolase_II/adducin_N_sf"/>
</dbReference>
<dbReference type="SUPFAM" id="SSF53639">
    <property type="entry name" value="AraD/HMP-PK domain-like"/>
    <property type="match status" value="1"/>
</dbReference>
<name>A0A382IBU5_9ZZZZ</name>
<evidence type="ECO:0000313" key="1">
    <source>
        <dbReference type="EMBL" id="SVB96752.1"/>
    </source>
</evidence>